<proteinExistence type="predicted"/>
<accession>A0A840QYP3</accession>
<feature type="region of interest" description="Disordered" evidence="1">
    <location>
        <begin position="184"/>
        <end position="207"/>
    </location>
</feature>
<dbReference type="EMBL" id="JACHHW010000001">
    <property type="protein sequence ID" value="MBB5185879.1"/>
    <property type="molecule type" value="Genomic_DNA"/>
</dbReference>
<gene>
    <name evidence="2" type="ORF">HNQ57_000138</name>
</gene>
<feature type="compositionally biased region" description="Basic and acidic residues" evidence="1">
    <location>
        <begin position="197"/>
        <end position="207"/>
    </location>
</feature>
<evidence type="ECO:0000313" key="3">
    <source>
        <dbReference type="Proteomes" id="UP000536640"/>
    </source>
</evidence>
<dbReference type="RefSeq" id="WP_184460719.1">
    <property type="nucleotide sequence ID" value="NZ_JACHHW010000001.1"/>
</dbReference>
<protein>
    <submittedName>
        <fullName evidence="2">Uncharacterized protein</fullName>
    </submittedName>
</protein>
<evidence type="ECO:0000256" key="1">
    <source>
        <dbReference type="SAM" id="MobiDB-lite"/>
    </source>
</evidence>
<evidence type="ECO:0000313" key="2">
    <source>
        <dbReference type="EMBL" id="MBB5185879.1"/>
    </source>
</evidence>
<comment type="caution">
    <text evidence="2">The sequence shown here is derived from an EMBL/GenBank/DDBJ whole genome shotgun (WGS) entry which is preliminary data.</text>
</comment>
<name>A0A840QYP3_9GAMM</name>
<feature type="compositionally biased region" description="Polar residues" evidence="1">
    <location>
        <begin position="114"/>
        <end position="131"/>
    </location>
</feature>
<keyword evidence="3" id="KW-1185">Reference proteome</keyword>
<sequence>MTAQRFDLILTGELAPGHPRDIALKQLASLFKRPIDQVEKLLAGKPNRIRKDLDANEIKRYQQVFAKIGLIAVAKPCNAEGLATSPIPAAKPDSNLSLSPEGTPVLRDNERPTSTDSAPDTSHLSLAQSGENLRDQHETPPLPLPDTEHLSLGATGDDLLPPKPPELEIDLDALTADLSLSEAGTQLLPDKPNVAHKVPDTSHLKLK</sequence>
<dbReference type="Proteomes" id="UP000536640">
    <property type="component" value="Unassembled WGS sequence"/>
</dbReference>
<organism evidence="2 3">
    <name type="scientific">Zhongshania antarctica</name>
    <dbReference type="NCBI Taxonomy" id="641702"/>
    <lineage>
        <taxon>Bacteria</taxon>
        <taxon>Pseudomonadati</taxon>
        <taxon>Pseudomonadota</taxon>
        <taxon>Gammaproteobacteria</taxon>
        <taxon>Cellvibrionales</taxon>
        <taxon>Spongiibacteraceae</taxon>
        <taxon>Zhongshania</taxon>
    </lineage>
</organism>
<reference evidence="2 3" key="1">
    <citation type="submission" date="2020-08" db="EMBL/GenBank/DDBJ databases">
        <title>Genomic Encyclopedia of Type Strains, Phase IV (KMG-IV): sequencing the most valuable type-strain genomes for metagenomic binning, comparative biology and taxonomic classification.</title>
        <authorList>
            <person name="Goeker M."/>
        </authorList>
    </citation>
    <scope>NUCLEOTIDE SEQUENCE [LARGE SCALE GENOMIC DNA]</scope>
    <source>
        <strain evidence="2 3">DSM 25701</strain>
    </source>
</reference>
<feature type="region of interest" description="Disordered" evidence="1">
    <location>
        <begin position="85"/>
        <end position="166"/>
    </location>
</feature>
<dbReference type="AlphaFoldDB" id="A0A840QYP3"/>